<name>A0A023FAS7_TRIIF</name>
<evidence type="ECO:0000256" key="1">
    <source>
        <dbReference type="SAM" id="SignalP"/>
    </source>
</evidence>
<dbReference type="AlphaFoldDB" id="A0A023FAS7"/>
<sequence length="76" mass="8481">MAKFWLLLLLVAAFQFARSYPDVEYEDEARVSIPRPMIPGQEPFNIIPVELIPEMATIVVPSGDATKLAAGEYEVD</sequence>
<feature type="signal peptide" evidence="1">
    <location>
        <begin position="1"/>
        <end position="19"/>
    </location>
</feature>
<evidence type="ECO:0000313" key="2">
    <source>
        <dbReference type="EMBL" id="JAC18621.1"/>
    </source>
</evidence>
<keyword evidence="1" id="KW-0732">Signal</keyword>
<protein>
    <submittedName>
        <fullName evidence="2">Putative conserved secreted protein</fullName>
    </submittedName>
</protein>
<reference evidence="2" key="1">
    <citation type="journal article" date="2014" name="PLoS Negl. Trop. Dis.">
        <title>An updated insight into the Sialotranscriptome of Triatoma infestans: developmental stage and geographic variations.</title>
        <authorList>
            <person name="Schwarz A."/>
            <person name="Medrano-Mercado N."/>
            <person name="Schaub G.A."/>
            <person name="Struchiner C.J."/>
            <person name="Bargues M.D."/>
            <person name="Levy M.Z."/>
            <person name="Ribeiro J.M."/>
        </authorList>
    </citation>
    <scope>NUCLEOTIDE SEQUENCE</scope>
    <source>
        <strain evidence="2">Chile</strain>
        <tissue evidence="2">Salivary glands</tissue>
    </source>
</reference>
<dbReference type="EMBL" id="GBBI01000091">
    <property type="protein sequence ID" value="JAC18621.1"/>
    <property type="molecule type" value="mRNA"/>
</dbReference>
<feature type="chain" id="PRO_5001514753" evidence="1">
    <location>
        <begin position="20"/>
        <end position="76"/>
    </location>
</feature>
<proteinExistence type="evidence at transcript level"/>
<organism evidence="2">
    <name type="scientific">Triatoma infestans</name>
    <name type="common">Assassin bug</name>
    <dbReference type="NCBI Taxonomy" id="30076"/>
    <lineage>
        <taxon>Eukaryota</taxon>
        <taxon>Metazoa</taxon>
        <taxon>Ecdysozoa</taxon>
        <taxon>Arthropoda</taxon>
        <taxon>Hexapoda</taxon>
        <taxon>Insecta</taxon>
        <taxon>Pterygota</taxon>
        <taxon>Neoptera</taxon>
        <taxon>Paraneoptera</taxon>
        <taxon>Hemiptera</taxon>
        <taxon>Heteroptera</taxon>
        <taxon>Panheteroptera</taxon>
        <taxon>Cimicomorpha</taxon>
        <taxon>Reduviidae</taxon>
        <taxon>Triatominae</taxon>
        <taxon>Triatoma</taxon>
    </lineage>
</organism>
<accession>A0A023FAS7</accession>